<protein>
    <submittedName>
        <fullName evidence="1">Uncharacterized protein</fullName>
    </submittedName>
</protein>
<dbReference type="EMBL" id="BAABGU010000001">
    <property type="protein sequence ID" value="GAA4562419.1"/>
    <property type="molecule type" value="Genomic_DNA"/>
</dbReference>
<keyword evidence="2" id="KW-1185">Reference proteome</keyword>
<gene>
    <name evidence="1" type="ORF">GCM10023176_03730</name>
</gene>
<evidence type="ECO:0000313" key="1">
    <source>
        <dbReference type="EMBL" id="GAA4562419.1"/>
    </source>
</evidence>
<name>A0ABP8S6E7_9ACTN</name>
<comment type="caution">
    <text evidence="1">The sequence shown here is derived from an EMBL/GenBank/DDBJ whole genome shotgun (WGS) entry which is preliminary data.</text>
</comment>
<sequence length="149" mass="16146">MPVVAELDRDPSRSDRAIGRLCAVDDKTVGAIRRGGWGIPQPETDQVWLAHLEAAIDGGLRSIDVQIIVMLLGGKTVGELVGWLATMWHQFELESADQGEDLIGPVRKVLYTDRVDAVLQWPGGPYGEDCQRVPDELPDIYLAATGGAA</sequence>
<accession>A0ABP8S6E7</accession>
<reference evidence="2" key="1">
    <citation type="journal article" date="2019" name="Int. J. Syst. Evol. Microbiol.">
        <title>The Global Catalogue of Microorganisms (GCM) 10K type strain sequencing project: providing services to taxonomists for standard genome sequencing and annotation.</title>
        <authorList>
            <consortium name="The Broad Institute Genomics Platform"/>
            <consortium name="The Broad Institute Genome Sequencing Center for Infectious Disease"/>
            <person name="Wu L."/>
            <person name="Ma J."/>
        </authorList>
    </citation>
    <scope>NUCLEOTIDE SEQUENCE [LARGE SCALE GENOMIC DNA]</scope>
    <source>
        <strain evidence="2">JCM 3175</strain>
    </source>
</reference>
<dbReference type="Proteomes" id="UP001500307">
    <property type="component" value="Unassembled WGS sequence"/>
</dbReference>
<dbReference type="RefSeq" id="WP_346115919.1">
    <property type="nucleotide sequence ID" value="NZ_BAABGU010000001.1"/>
</dbReference>
<organism evidence="1 2">
    <name type="scientific">Micromonospora coerulea</name>
    <dbReference type="NCBI Taxonomy" id="47856"/>
    <lineage>
        <taxon>Bacteria</taxon>
        <taxon>Bacillati</taxon>
        <taxon>Actinomycetota</taxon>
        <taxon>Actinomycetes</taxon>
        <taxon>Micromonosporales</taxon>
        <taxon>Micromonosporaceae</taxon>
        <taxon>Micromonospora</taxon>
    </lineage>
</organism>
<evidence type="ECO:0000313" key="2">
    <source>
        <dbReference type="Proteomes" id="UP001500307"/>
    </source>
</evidence>
<proteinExistence type="predicted"/>